<organism evidence="2">
    <name type="scientific">bioreactor metagenome</name>
    <dbReference type="NCBI Taxonomy" id="1076179"/>
    <lineage>
        <taxon>unclassified sequences</taxon>
        <taxon>metagenomes</taxon>
        <taxon>ecological metagenomes</taxon>
    </lineage>
</organism>
<comment type="caution">
    <text evidence="2">The sequence shown here is derived from an EMBL/GenBank/DDBJ whole genome shotgun (WGS) entry which is preliminary data.</text>
</comment>
<name>A0A645INA7_9ZZZZ</name>
<dbReference type="EMBL" id="VSSQ01119252">
    <property type="protein sequence ID" value="MPN52801.1"/>
    <property type="molecule type" value="Genomic_DNA"/>
</dbReference>
<dbReference type="AlphaFoldDB" id="A0A645INA7"/>
<evidence type="ECO:0000313" key="2">
    <source>
        <dbReference type="EMBL" id="MPN52801.1"/>
    </source>
</evidence>
<sequence length="94" mass="9538">MAIDAHGRIIARPASNPLGIGKISRNLDVTGAAGNGPFAGKRQRLVGEGTMGGIGPDIDDAGHDDDPGGRGAQSNGCQGAQKHFVHDGFPLILV</sequence>
<evidence type="ECO:0000256" key="1">
    <source>
        <dbReference type="SAM" id="MobiDB-lite"/>
    </source>
</evidence>
<protein>
    <submittedName>
        <fullName evidence="2">Uncharacterized protein</fullName>
    </submittedName>
</protein>
<feature type="region of interest" description="Disordered" evidence="1">
    <location>
        <begin position="40"/>
        <end position="80"/>
    </location>
</feature>
<accession>A0A645INA7</accession>
<proteinExistence type="predicted"/>
<gene>
    <name evidence="2" type="ORF">SDC9_200464</name>
</gene>
<reference evidence="2" key="1">
    <citation type="submission" date="2019-08" db="EMBL/GenBank/DDBJ databases">
        <authorList>
            <person name="Kucharzyk K."/>
            <person name="Murdoch R.W."/>
            <person name="Higgins S."/>
            <person name="Loffler F."/>
        </authorList>
    </citation>
    <scope>NUCLEOTIDE SEQUENCE</scope>
</reference>